<dbReference type="Proteomes" id="UP000000933">
    <property type="component" value="Chromosome"/>
</dbReference>
<dbReference type="PANTHER" id="PTHR30535">
    <property type="entry name" value="VITAMIN B12-BINDING PROTEIN"/>
    <property type="match status" value="1"/>
</dbReference>
<dbReference type="Pfam" id="PF01497">
    <property type="entry name" value="Peripla_BP_2"/>
    <property type="match status" value="1"/>
</dbReference>
<dbReference type="AlphaFoldDB" id="D5HCV3"/>
<dbReference type="PROSITE" id="PS50983">
    <property type="entry name" value="FE_B12_PBP"/>
    <property type="match status" value="1"/>
</dbReference>
<evidence type="ECO:0000256" key="1">
    <source>
        <dbReference type="SAM" id="MobiDB-lite"/>
    </source>
</evidence>
<evidence type="ECO:0000313" key="3">
    <source>
        <dbReference type="EMBL" id="CBH25858.1"/>
    </source>
</evidence>
<dbReference type="KEGG" id="srm:SRM_02937"/>
<dbReference type="SUPFAM" id="SSF53807">
    <property type="entry name" value="Helical backbone' metal receptor"/>
    <property type="match status" value="1"/>
</dbReference>
<reference evidence="3 4" key="1">
    <citation type="journal article" date="2010" name="ISME J.">
        <title>Fine-scale evolution: genomic, phenotypic and ecological differentiation in two coexisting Salinibacter ruber strains.</title>
        <authorList>
            <person name="Pena A."/>
            <person name="Teeling H."/>
            <person name="Huerta-Cepas J."/>
            <person name="Santos F."/>
            <person name="Yarza P."/>
            <person name="Brito-Echeverria J."/>
            <person name="Lucio M."/>
            <person name="Schmitt-Kopplin P."/>
            <person name="Meseguer I."/>
            <person name="Schenowitz C."/>
            <person name="Dossat C."/>
            <person name="Barbe V."/>
            <person name="Dopazo J."/>
            <person name="Rossello-Mora R."/>
            <person name="Schuler M."/>
            <person name="Glockner F.O."/>
            <person name="Amann R."/>
            <person name="Gabaldon T."/>
            <person name="Anton J."/>
        </authorList>
    </citation>
    <scope>NUCLEOTIDE SEQUENCE [LARGE SCALE GENOMIC DNA]</scope>
    <source>
        <strain evidence="3 4">M8</strain>
    </source>
</reference>
<sequence>MATTSSAQRRATPSSCAPPTASRTPSSASSATTRALPKIRLRAAPSRATTPSSTCSRTTARASSSGDMHPPHTLHIPSSPMTSRCPLTPQHLLPIAKRLCLLLAVGGLLGAPAAHGQSPADTSRIVTLGGSVTEIVYALGAGDQVVGVDASSVHPDAATETPSVGYFRQVPAEGVLSLDPSLILALDGTGPPAVLDQFRSAGVRTVLVPDTSSVAGAKRKIRRIAGLLGREARADSLIRDMEEDLEAARALRRRAESTPEVLFVYARGSGSMSVAGTGSSAEAMIELAGGENAITGFEGFKPMSAEAVVGAEPDVILMLTRGLESIGGVEGLMEQPGIPLTPAGENRRVVAMDDLLLLGFGPRLGTAVKGLTEKLNPALESTAPSSSASQQ</sequence>
<dbReference type="PATRIC" id="fig|761659.10.peg.3204"/>
<dbReference type="InterPro" id="IPR002491">
    <property type="entry name" value="ABC_transptr_periplasmic_BD"/>
</dbReference>
<dbReference type="PANTHER" id="PTHR30535:SF4">
    <property type="entry name" value="HEMIN-BINDING PERIPLASMIC PROTEIN HMUT"/>
    <property type="match status" value="1"/>
</dbReference>
<dbReference type="HOGENOM" id="CLU_038034_6_0_10"/>
<feature type="compositionally biased region" description="Low complexity" evidence="1">
    <location>
        <begin position="42"/>
        <end position="65"/>
    </location>
</feature>
<dbReference type="InterPro" id="IPR050902">
    <property type="entry name" value="ABC_Transporter_SBP"/>
</dbReference>
<dbReference type="CDD" id="cd01149">
    <property type="entry name" value="HutB"/>
    <property type="match status" value="1"/>
</dbReference>
<accession>D5HCV3</accession>
<evidence type="ECO:0000313" key="4">
    <source>
        <dbReference type="Proteomes" id="UP000000933"/>
    </source>
</evidence>
<feature type="compositionally biased region" description="Low complexity" evidence="1">
    <location>
        <begin position="10"/>
        <end position="35"/>
    </location>
</feature>
<gene>
    <name evidence="3" type="primary">btuF</name>
    <name evidence="3" type="ordered locus">SRM_02937</name>
</gene>
<organism evidence="3 4">
    <name type="scientific">Salinibacter ruber (strain M8)</name>
    <dbReference type="NCBI Taxonomy" id="761659"/>
    <lineage>
        <taxon>Bacteria</taxon>
        <taxon>Pseudomonadati</taxon>
        <taxon>Rhodothermota</taxon>
        <taxon>Rhodothermia</taxon>
        <taxon>Rhodothermales</taxon>
        <taxon>Salinibacteraceae</taxon>
        <taxon>Salinibacter</taxon>
    </lineage>
</organism>
<reference evidence="4" key="2">
    <citation type="submission" date="2010-04" db="EMBL/GenBank/DDBJ databases">
        <title>Genome sequence of Salinibacter ruber M8.</title>
        <authorList>
            <consortium name="Genoscope"/>
        </authorList>
    </citation>
    <scope>NUCLEOTIDE SEQUENCE [LARGE SCALE GENOMIC DNA]</scope>
    <source>
        <strain evidence="4">M8</strain>
    </source>
</reference>
<dbReference type="Gene3D" id="3.40.50.1980">
    <property type="entry name" value="Nitrogenase molybdenum iron protein domain"/>
    <property type="match status" value="2"/>
</dbReference>
<dbReference type="EMBL" id="FP565814">
    <property type="protein sequence ID" value="CBH25858.1"/>
    <property type="molecule type" value="Genomic_DNA"/>
</dbReference>
<feature type="region of interest" description="Disordered" evidence="1">
    <location>
        <begin position="1"/>
        <end position="82"/>
    </location>
</feature>
<proteinExistence type="predicted"/>
<protein>
    <submittedName>
        <fullName evidence="3">Vitamin B12 binding protein [Precursor]</fullName>
    </submittedName>
</protein>
<name>D5HCV3_SALRM</name>
<evidence type="ECO:0000259" key="2">
    <source>
        <dbReference type="PROSITE" id="PS50983"/>
    </source>
</evidence>
<feature type="domain" description="Fe/B12 periplasmic-binding" evidence="2">
    <location>
        <begin position="124"/>
        <end position="383"/>
    </location>
</feature>